<sequence length="445" mass="50673">MTTQVSRRVLIVTGDPLGARLSGPGIRAWQIAQSLSVSHDVRLISFTRAETSSTDFMVTFVRPKDNRAMAAHEKWADVIIIQGHVLGVFRRLRRSRKKMVVDIYDPMHLEQLEQGRHLGPSAWRDRIASADRSLDFQLRRGDFFMCASERQRMFWLGQLMSAGRINPDTYAADVTLRNLIDVVPFGLSRELPQVTGSAIRGVVPGIGPKDKVLLWSGGLYDWFDPLNLIRAVAELAKRRPNVRLFFMGTQHPNPDVPPMPIVQKSRDLAAELGVLDSHVFFNDQWVDFDKRQNYLLDADAGVSTHFDHVETQFSFRTRILDYLWTKLPMVVTTGDYFADLVAEQGLGRVVSAEDVAALAAALEDVLYTAKDRVTMRDHLTKVREKFFWDVVLTPLITYVNDVTYAADHEDLSRSGFRLPLLVRVGYLAASVRHRWVRGRDMLLRR</sequence>
<protein>
    <submittedName>
        <fullName evidence="1">Unannotated protein</fullName>
    </submittedName>
</protein>
<reference evidence="1" key="1">
    <citation type="submission" date="2020-05" db="EMBL/GenBank/DDBJ databases">
        <authorList>
            <person name="Chiriac C."/>
            <person name="Salcher M."/>
            <person name="Ghai R."/>
            <person name="Kavagutti S V."/>
        </authorList>
    </citation>
    <scope>NUCLEOTIDE SEQUENCE</scope>
</reference>
<accession>A0A6J7FEZ5</accession>
<dbReference type="SUPFAM" id="SSF53756">
    <property type="entry name" value="UDP-Glycosyltransferase/glycogen phosphorylase"/>
    <property type="match status" value="1"/>
</dbReference>
<name>A0A6J7FEZ5_9ZZZZ</name>
<dbReference type="PANTHER" id="PTHR12526:SF635">
    <property type="entry name" value="GLYCOSYL TRANSFERASE GROUP 1"/>
    <property type="match status" value="1"/>
</dbReference>
<dbReference type="Pfam" id="PF13692">
    <property type="entry name" value="Glyco_trans_1_4"/>
    <property type="match status" value="1"/>
</dbReference>
<dbReference type="Gene3D" id="3.40.50.2000">
    <property type="entry name" value="Glycogen Phosphorylase B"/>
    <property type="match status" value="1"/>
</dbReference>
<dbReference type="AlphaFoldDB" id="A0A6J7FEZ5"/>
<dbReference type="GO" id="GO:0016757">
    <property type="term" value="F:glycosyltransferase activity"/>
    <property type="evidence" value="ECO:0007669"/>
    <property type="project" value="TreeGrafter"/>
</dbReference>
<dbReference type="PANTHER" id="PTHR12526">
    <property type="entry name" value="GLYCOSYLTRANSFERASE"/>
    <property type="match status" value="1"/>
</dbReference>
<dbReference type="EMBL" id="CAFBMB010000033">
    <property type="protein sequence ID" value="CAB4894582.1"/>
    <property type="molecule type" value="Genomic_DNA"/>
</dbReference>
<evidence type="ECO:0000313" key="1">
    <source>
        <dbReference type="EMBL" id="CAB4894582.1"/>
    </source>
</evidence>
<organism evidence="1">
    <name type="scientific">freshwater metagenome</name>
    <dbReference type="NCBI Taxonomy" id="449393"/>
    <lineage>
        <taxon>unclassified sequences</taxon>
        <taxon>metagenomes</taxon>
        <taxon>ecological metagenomes</taxon>
    </lineage>
</organism>
<proteinExistence type="predicted"/>
<gene>
    <name evidence="1" type="ORF">UFOPK3516_00613</name>
</gene>